<keyword evidence="5 8" id="KW-0812">Transmembrane</keyword>
<evidence type="ECO:0000256" key="1">
    <source>
        <dbReference type="ARBA" id="ARBA00004651"/>
    </source>
</evidence>
<feature type="transmembrane region" description="Helical" evidence="8">
    <location>
        <begin position="286"/>
        <end position="304"/>
    </location>
</feature>
<reference evidence="10 11" key="1">
    <citation type="journal article" date="2015" name="Nature">
        <title>rRNA introns, odd ribosomes, and small enigmatic genomes across a large radiation of phyla.</title>
        <authorList>
            <person name="Brown C.T."/>
            <person name="Hug L.A."/>
            <person name="Thomas B.C."/>
            <person name="Sharon I."/>
            <person name="Castelle C.J."/>
            <person name="Singh A."/>
            <person name="Wilkins M.J."/>
            <person name="Williams K.H."/>
            <person name="Banfield J.F."/>
        </authorList>
    </citation>
    <scope>NUCLEOTIDE SEQUENCE [LARGE SCALE GENOMIC DNA]</scope>
</reference>
<evidence type="ECO:0000256" key="4">
    <source>
        <dbReference type="ARBA" id="ARBA00022679"/>
    </source>
</evidence>
<feature type="transmembrane region" description="Helical" evidence="8">
    <location>
        <begin position="311"/>
        <end position="328"/>
    </location>
</feature>
<protein>
    <submittedName>
        <fullName evidence="10">Glycosyl transferase, family 39</fullName>
    </submittedName>
</protein>
<dbReference type="PANTHER" id="PTHR33908:SF11">
    <property type="entry name" value="MEMBRANE PROTEIN"/>
    <property type="match status" value="1"/>
</dbReference>
<evidence type="ECO:0000256" key="8">
    <source>
        <dbReference type="SAM" id="Phobius"/>
    </source>
</evidence>
<feature type="transmembrane region" description="Helical" evidence="8">
    <location>
        <begin position="85"/>
        <end position="106"/>
    </location>
</feature>
<keyword evidence="2" id="KW-1003">Cell membrane</keyword>
<feature type="transmembrane region" description="Helical" evidence="8">
    <location>
        <begin position="139"/>
        <end position="156"/>
    </location>
</feature>
<feature type="transmembrane region" description="Helical" evidence="8">
    <location>
        <begin position="334"/>
        <end position="353"/>
    </location>
</feature>
<evidence type="ECO:0000313" key="10">
    <source>
        <dbReference type="EMBL" id="KKU14661.1"/>
    </source>
</evidence>
<evidence type="ECO:0000256" key="2">
    <source>
        <dbReference type="ARBA" id="ARBA00022475"/>
    </source>
</evidence>
<gene>
    <name evidence="10" type="ORF">UX22_C0019G0016</name>
</gene>
<organism evidence="10 11">
    <name type="scientific">Candidatus Jorgensenbacteria bacterium GW2011_GWA2_45_9</name>
    <dbReference type="NCBI Taxonomy" id="1618663"/>
    <lineage>
        <taxon>Bacteria</taxon>
        <taxon>Candidatus Joergenseniibacteriota</taxon>
    </lineage>
</organism>
<evidence type="ECO:0000256" key="7">
    <source>
        <dbReference type="ARBA" id="ARBA00023136"/>
    </source>
</evidence>
<dbReference type="Pfam" id="PF13231">
    <property type="entry name" value="PMT_2"/>
    <property type="match status" value="1"/>
</dbReference>
<evidence type="ECO:0000313" key="11">
    <source>
        <dbReference type="Proteomes" id="UP000034727"/>
    </source>
</evidence>
<feature type="transmembrane region" description="Helical" evidence="8">
    <location>
        <begin position="365"/>
        <end position="387"/>
    </location>
</feature>
<evidence type="ECO:0000256" key="6">
    <source>
        <dbReference type="ARBA" id="ARBA00022989"/>
    </source>
</evidence>
<feature type="domain" description="Glycosyltransferase RgtA/B/C/D-like" evidence="9">
    <location>
        <begin position="65"/>
        <end position="200"/>
    </location>
</feature>
<keyword evidence="6 8" id="KW-1133">Transmembrane helix</keyword>
<dbReference type="GO" id="GO:0009103">
    <property type="term" value="P:lipopolysaccharide biosynthetic process"/>
    <property type="evidence" value="ECO:0007669"/>
    <property type="project" value="UniProtKB-ARBA"/>
</dbReference>
<keyword evidence="3" id="KW-0328">Glycosyltransferase</keyword>
<dbReference type="AlphaFoldDB" id="A0A0G1N239"/>
<proteinExistence type="predicted"/>
<dbReference type="GO" id="GO:0016763">
    <property type="term" value="F:pentosyltransferase activity"/>
    <property type="evidence" value="ECO:0007669"/>
    <property type="project" value="TreeGrafter"/>
</dbReference>
<accession>A0A0G1N239</accession>
<keyword evidence="4 10" id="KW-0808">Transferase</keyword>
<keyword evidence="7 8" id="KW-0472">Membrane</keyword>
<dbReference type="InterPro" id="IPR050297">
    <property type="entry name" value="LipidA_mod_glycosyltrf_83"/>
</dbReference>
<dbReference type="InterPro" id="IPR038731">
    <property type="entry name" value="RgtA/B/C-like"/>
</dbReference>
<dbReference type="GO" id="GO:0005886">
    <property type="term" value="C:plasma membrane"/>
    <property type="evidence" value="ECO:0007669"/>
    <property type="project" value="UniProtKB-SubCell"/>
</dbReference>
<comment type="subcellular location">
    <subcellularLocation>
        <location evidence="1">Cell membrane</location>
        <topology evidence="1">Multi-pass membrane protein</topology>
    </subcellularLocation>
</comment>
<dbReference type="PANTHER" id="PTHR33908">
    <property type="entry name" value="MANNOSYLTRANSFERASE YKCB-RELATED"/>
    <property type="match status" value="1"/>
</dbReference>
<evidence type="ECO:0000256" key="5">
    <source>
        <dbReference type="ARBA" id="ARBA00022692"/>
    </source>
</evidence>
<feature type="transmembrane region" description="Helical" evidence="8">
    <location>
        <begin position="7"/>
        <end position="27"/>
    </location>
</feature>
<evidence type="ECO:0000256" key="3">
    <source>
        <dbReference type="ARBA" id="ARBA00022676"/>
    </source>
</evidence>
<dbReference type="EMBL" id="LCLJ01000019">
    <property type="protein sequence ID" value="KKU14661.1"/>
    <property type="molecule type" value="Genomic_DNA"/>
</dbReference>
<evidence type="ECO:0000259" key="9">
    <source>
        <dbReference type="Pfam" id="PF13231"/>
    </source>
</evidence>
<feature type="transmembrane region" description="Helical" evidence="8">
    <location>
        <begin position="224"/>
        <end position="242"/>
    </location>
</feature>
<name>A0A0G1N239_9BACT</name>
<dbReference type="Proteomes" id="UP000034727">
    <property type="component" value="Unassembled WGS sequence"/>
</dbReference>
<sequence>MALSKREVIFFAIIALVFFATRFWGILDFPIFNDESLYLQYSELIHDDFSGYKYISVGNVYNDWKPPLQYWLGALAIDISENPLFSGRIVSVLFSFVGLLGVYLLARNLYGKKEAVIAAGLFTVSSLTLFYNTQFVAETFVFSSGALFFALTLAAIKQEDARGKTCFAAGAIITGAALLLLKQSGALYLFLSAALPLIALQKNSEGDEVGGISRKNKKPFLKNIAAVAIIIIFSFVIYKLAIPGEFWASKQEFTSRWAMTATEIFSFPLETWRQNAVQVSDIFSHYYSWAALVIVLIFTIRGVAKRDMRDTIVSLLWLGGTVAVLFLLKGVNEYVYHTATIPFLIIIMARVAAHVLEYVKKRTGIIWKTVTIVLGILCLYTIAFWIYQTALIKISPIKYLEQSTDWAKSAYLTGWSSGFGVPEVVDFLKKTEGDGIIITDSQWGNPGTAIQVFHRYWYQNIAVFPLLVDFFDERFRARLKTLDVKRRFFIFSDWVSEDSERSEWYHIVKNEFCLEEKEFAPYDGQIPIAVCSF</sequence>
<comment type="caution">
    <text evidence="10">The sequence shown here is derived from an EMBL/GenBank/DDBJ whole genome shotgun (WGS) entry which is preliminary data.</text>
</comment>